<dbReference type="Proteomes" id="UP001059596">
    <property type="component" value="Unassembled WGS sequence"/>
</dbReference>
<protein>
    <submittedName>
        <fullName evidence="2">Uncharacterized protein</fullName>
    </submittedName>
</protein>
<keyword evidence="3" id="KW-1185">Reference proteome</keyword>
<feature type="region of interest" description="Disordered" evidence="1">
    <location>
        <begin position="82"/>
        <end position="123"/>
    </location>
</feature>
<accession>A0A9P9YKH4</accession>
<reference evidence="2" key="1">
    <citation type="journal article" date="2023" name="Genome Biol. Evol.">
        <title>Long-read-based Genome Assembly of Drosophila gunungcola Reveals Fewer Chemosensory Genes in Flower-breeding Species.</title>
        <authorList>
            <person name="Negi A."/>
            <person name="Liao B.Y."/>
            <person name="Yeh S.D."/>
        </authorList>
    </citation>
    <scope>NUCLEOTIDE SEQUENCE</scope>
    <source>
        <strain evidence="2">Sukarami</strain>
    </source>
</reference>
<evidence type="ECO:0000313" key="2">
    <source>
        <dbReference type="EMBL" id="KAI8038189.1"/>
    </source>
</evidence>
<proteinExistence type="predicted"/>
<name>A0A9P9YKH4_9MUSC</name>
<gene>
    <name evidence="2" type="ORF">M5D96_008878</name>
</gene>
<evidence type="ECO:0000256" key="1">
    <source>
        <dbReference type="SAM" id="MobiDB-lite"/>
    </source>
</evidence>
<organism evidence="2 3">
    <name type="scientific">Drosophila gunungcola</name>
    <name type="common">fruit fly</name>
    <dbReference type="NCBI Taxonomy" id="103775"/>
    <lineage>
        <taxon>Eukaryota</taxon>
        <taxon>Metazoa</taxon>
        <taxon>Ecdysozoa</taxon>
        <taxon>Arthropoda</taxon>
        <taxon>Hexapoda</taxon>
        <taxon>Insecta</taxon>
        <taxon>Pterygota</taxon>
        <taxon>Neoptera</taxon>
        <taxon>Endopterygota</taxon>
        <taxon>Diptera</taxon>
        <taxon>Brachycera</taxon>
        <taxon>Muscomorpha</taxon>
        <taxon>Ephydroidea</taxon>
        <taxon>Drosophilidae</taxon>
        <taxon>Drosophila</taxon>
        <taxon>Sophophora</taxon>
    </lineage>
</organism>
<dbReference type="AlphaFoldDB" id="A0A9P9YKH4"/>
<comment type="caution">
    <text evidence="2">The sequence shown here is derived from an EMBL/GenBank/DDBJ whole genome shotgun (WGS) entry which is preliminary data.</text>
</comment>
<dbReference type="EMBL" id="JAMKOV010000008">
    <property type="protein sequence ID" value="KAI8038189.1"/>
    <property type="molecule type" value="Genomic_DNA"/>
</dbReference>
<sequence length="291" mass="32299">MVLFGGSAKETTTVSKKGKDPRICGSIFLPEIQQYCIQTFSANHGKENAFSKIVPRLLWNIKRGEHQESHRNTQQPIIIVQQPSPSSDHDLDRHHHHHPHNPHYPYYPYYQPPPPPSRPPPQFPGMEYLNSAGGGPTYLIINPNNMQGIYLPASSSNSSNSTSSRRSAFVPSIADLLQGLSLDDLADGSLFEDDSEVVNAAEDVIGAPSSEDSTQAVQAAQASQAVQAAQADDDREVDEISEDVVEAVERQTNRGLSPKHLVSIIMQDKRRRRIQEVLAGIYLRNYSLNRK</sequence>
<evidence type="ECO:0000313" key="3">
    <source>
        <dbReference type="Proteomes" id="UP001059596"/>
    </source>
</evidence>
<feature type="compositionally biased region" description="Pro residues" evidence="1">
    <location>
        <begin position="110"/>
        <end position="123"/>
    </location>
</feature>